<keyword evidence="2" id="KW-1185">Reference proteome</keyword>
<dbReference type="SUPFAM" id="SSF51110">
    <property type="entry name" value="alpha-D-mannose-specific plant lectins"/>
    <property type="match status" value="1"/>
</dbReference>
<dbReference type="Gene3D" id="2.90.10.30">
    <property type="match status" value="1"/>
</dbReference>
<dbReference type="InterPro" id="IPR036426">
    <property type="entry name" value="Bulb-type_lectin_dom_sf"/>
</dbReference>
<dbReference type="PROSITE" id="PS51318">
    <property type="entry name" value="TAT"/>
    <property type="match status" value="1"/>
</dbReference>
<dbReference type="EMBL" id="BOOO01000009">
    <property type="protein sequence ID" value="GII28592.1"/>
    <property type="molecule type" value="Genomic_DNA"/>
</dbReference>
<gene>
    <name evidence="1" type="ORF">Pmi06nite_20340</name>
</gene>
<dbReference type="AlphaFoldDB" id="A0A8J3TMN1"/>
<reference evidence="1 2" key="1">
    <citation type="submission" date="2021-01" db="EMBL/GenBank/DDBJ databases">
        <title>Whole genome shotgun sequence of Planotetraspora mira NBRC 15435.</title>
        <authorList>
            <person name="Komaki H."/>
            <person name="Tamura T."/>
        </authorList>
    </citation>
    <scope>NUCLEOTIDE SEQUENCE [LARGE SCALE GENOMIC DNA]</scope>
    <source>
        <strain evidence="1 2">NBRC 15435</strain>
    </source>
</reference>
<name>A0A8J3TMN1_9ACTN</name>
<accession>A0A8J3TMN1</accession>
<proteinExistence type="predicted"/>
<comment type="caution">
    <text evidence="1">The sequence shown here is derived from an EMBL/GenBank/DDBJ whole genome shotgun (WGS) entry which is preliminary data.</text>
</comment>
<evidence type="ECO:0000313" key="1">
    <source>
        <dbReference type="EMBL" id="GII28592.1"/>
    </source>
</evidence>
<dbReference type="RefSeq" id="WP_203952617.1">
    <property type="nucleotide sequence ID" value="NZ_BOOO01000009.1"/>
</dbReference>
<sequence length="161" mass="17684">MSGSAVTTGMMALRTHIGRRTRRVVLSGLMTAGLLSALMVGAPAAHADQYVGTSFTSYLLKGEYILSPNRLYKFIMQSDGNLVLYRRYNTDILAPWYACWGSNTVGTGVYAEYWKESSNVAYLKVGSTVLYGAYIGSFYSTNVNVTDAGWVYVAWSAKVHC</sequence>
<organism evidence="1 2">
    <name type="scientific">Planotetraspora mira</name>
    <dbReference type="NCBI Taxonomy" id="58121"/>
    <lineage>
        <taxon>Bacteria</taxon>
        <taxon>Bacillati</taxon>
        <taxon>Actinomycetota</taxon>
        <taxon>Actinomycetes</taxon>
        <taxon>Streptosporangiales</taxon>
        <taxon>Streptosporangiaceae</taxon>
        <taxon>Planotetraspora</taxon>
    </lineage>
</organism>
<protein>
    <submittedName>
        <fullName evidence="1">Uncharacterized protein</fullName>
    </submittedName>
</protein>
<dbReference type="Proteomes" id="UP000650628">
    <property type="component" value="Unassembled WGS sequence"/>
</dbReference>
<evidence type="ECO:0000313" key="2">
    <source>
        <dbReference type="Proteomes" id="UP000650628"/>
    </source>
</evidence>
<dbReference type="InterPro" id="IPR006311">
    <property type="entry name" value="TAT_signal"/>
</dbReference>